<feature type="compositionally biased region" description="Low complexity" evidence="1">
    <location>
        <begin position="83"/>
        <end position="102"/>
    </location>
</feature>
<accession>A0A5C7A1E3</accession>
<sequence>MSTLLTTPFKIPINTAIRSIVAVTLMSSCLFIISACDSQKITSASTVGSNNIAQTEPDIINRNSMQDVTKANTDSEDSHSNHNDSQNSSNENSDDPNPNVKQ</sequence>
<dbReference type="RefSeq" id="WP_147223771.1">
    <property type="nucleotide sequence ID" value="NZ_CAJGYY010000001.1"/>
</dbReference>
<dbReference type="EMBL" id="VORZ01000002">
    <property type="protein sequence ID" value="TXD97066.1"/>
    <property type="molecule type" value="Genomic_DNA"/>
</dbReference>
<evidence type="ECO:0000313" key="3">
    <source>
        <dbReference type="EMBL" id="TXD97066.1"/>
    </source>
</evidence>
<evidence type="ECO:0000313" key="4">
    <source>
        <dbReference type="Proteomes" id="UP000321903"/>
    </source>
</evidence>
<name>A0A5C7A1E3_9GAMM</name>
<dbReference type="Proteomes" id="UP000321903">
    <property type="component" value="Unassembled WGS sequence"/>
</dbReference>
<keyword evidence="2" id="KW-1133">Transmembrane helix</keyword>
<comment type="caution">
    <text evidence="3">The sequence shown here is derived from an EMBL/GenBank/DDBJ whole genome shotgun (WGS) entry which is preliminary data.</text>
</comment>
<feature type="transmembrane region" description="Helical" evidence="2">
    <location>
        <begin position="16"/>
        <end position="36"/>
    </location>
</feature>
<dbReference type="AlphaFoldDB" id="A0A5C7A1E3"/>
<protein>
    <submittedName>
        <fullName evidence="3">Uncharacterized protein</fullName>
    </submittedName>
</protein>
<keyword evidence="2" id="KW-0472">Membrane</keyword>
<reference evidence="3 4" key="1">
    <citation type="submission" date="2019-08" db="EMBL/GenBank/DDBJ databases">
        <title>Genome sequence of Psychrobacter frigidicola ACAM304 (type strain).</title>
        <authorList>
            <person name="Bowman J.P."/>
        </authorList>
    </citation>
    <scope>NUCLEOTIDE SEQUENCE [LARGE SCALE GENOMIC DNA]</scope>
    <source>
        <strain evidence="3 4">ACAM 304</strain>
    </source>
</reference>
<feature type="compositionally biased region" description="Polar residues" evidence="1">
    <location>
        <begin position="61"/>
        <end position="72"/>
    </location>
</feature>
<gene>
    <name evidence="3" type="ORF">ES754_08635</name>
</gene>
<proteinExistence type="predicted"/>
<organism evidence="3 4">
    <name type="scientific">Psychrobacter frigidicola</name>
    <dbReference type="NCBI Taxonomy" id="45611"/>
    <lineage>
        <taxon>Bacteria</taxon>
        <taxon>Pseudomonadati</taxon>
        <taxon>Pseudomonadota</taxon>
        <taxon>Gammaproteobacteria</taxon>
        <taxon>Moraxellales</taxon>
        <taxon>Moraxellaceae</taxon>
        <taxon>Psychrobacter</taxon>
    </lineage>
</organism>
<keyword evidence="4" id="KW-1185">Reference proteome</keyword>
<feature type="compositionally biased region" description="Polar residues" evidence="1">
    <location>
        <begin position="44"/>
        <end position="54"/>
    </location>
</feature>
<evidence type="ECO:0000256" key="1">
    <source>
        <dbReference type="SAM" id="MobiDB-lite"/>
    </source>
</evidence>
<keyword evidence="2" id="KW-0812">Transmembrane</keyword>
<evidence type="ECO:0000256" key="2">
    <source>
        <dbReference type="SAM" id="Phobius"/>
    </source>
</evidence>
<feature type="region of interest" description="Disordered" evidence="1">
    <location>
        <begin position="44"/>
        <end position="102"/>
    </location>
</feature>